<dbReference type="AlphaFoldDB" id="A0A255EHI3"/>
<proteinExistence type="predicted"/>
<comment type="caution">
    <text evidence="1">The sequence shown here is derived from an EMBL/GenBank/DDBJ whole genome shotgun (WGS) entry which is preliminary data.</text>
</comment>
<dbReference type="Proteomes" id="UP000216300">
    <property type="component" value="Unassembled WGS sequence"/>
</dbReference>
<evidence type="ECO:0000313" key="1">
    <source>
        <dbReference type="EMBL" id="OYN90984.1"/>
    </source>
</evidence>
<sequence>MASTADPPHDSPQIAVSTIEIVPVVLPTPEAKAVREALEGPYVPDPPLEGMTADMSFWQAILVAWDAQPSSPGNPNHTQRICLRRDQWAYVRSFVESSVDLPEAFACIDRDVAANDHRANMRRWLPLTSAPEWWWPA</sequence>
<name>A0A255EHI3_9ACTN</name>
<evidence type="ECO:0000313" key="2">
    <source>
        <dbReference type="Proteomes" id="UP000216300"/>
    </source>
</evidence>
<reference evidence="1 2" key="1">
    <citation type="submission" date="2017-07" db="EMBL/GenBank/DDBJ databases">
        <title>Draft whole genome sequences of clinical Proprionibacteriaceae strains.</title>
        <authorList>
            <person name="Bernier A.-M."/>
            <person name="Bernard K."/>
            <person name="Domingo M.-C."/>
        </authorList>
    </citation>
    <scope>NUCLEOTIDE SEQUENCE [LARGE SCALE GENOMIC DNA]</scope>
    <source>
        <strain evidence="1 2">NML 150081</strain>
    </source>
</reference>
<organism evidence="1 2">
    <name type="scientific">Parenemella sanctibonifatiensis</name>
    <dbReference type="NCBI Taxonomy" id="2016505"/>
    <lineage>
        <taxon>Bacteria</taxon>
        <taxon>Bacillati</taxon>
        <taxon>Actinomycetota</taxon>
        <taxon>Actinomycetes</taxon>
        <taxon>Propionibacteriales</taxon>
        <taxon>Propionibacteriaceae</taxon>
        <taxon>Parenemella</taxon>
    </lineage>
</organism>
<protein>
    <submittedName>
        <fullName evidence="1">Uncharacterized protein</fullName>
    </submittedName>
</protein>
<dbReference type="EMBL" id="NMVJ01000006">
    <property type="protein sequence ID" value="OYN90984.1"/>
    <property type="molecule type" value="Genomic_DNA"/>
</dbReference>
<gene>
    <name evidence="1" type="ORF">CGZ91_05770</name>
</gene>
<accession>A0A255EHI3</accession>
<keyword evidence="2" id="KW-1185">Reference proteome</keyword>